<keyword evidence="1" id="KW-0813">Transport</keyword>
<evidence type="ECO:0000256" key="1">
    <source>
        <dbReference type="RuleBase" id="RU368017"/>
    </source>
</evidence>
<keyword evidence="1" id="KW-0999">Mitochondrion inner membrane</keyword>
<keyword evidence="1" id="KW-0375">Hydrogen ion transport</keyword>
<gene>
    <name evidence="3" type="primary">LOC113470655</name>
</gene>
<dbReference type="GeneID" id="113470655"/>
<dbReference type="GO" id="GO:0046933">
    <property type="term" value="F:proton-transporting ATP synthase activity, rotational mechanism"/>
    <property type="evidence" value="ECO:0007669"/>
    <property type="project" value="TreeGrafter"/>
</dbReference>
<dbReference type="PANTHER" id="PTHR12733">
    <property type="entry name" value="MITOCHONDRIAL ATP SYNTHASE B CHAIN"/>
    <property type="match status" value="1"/>
</dbReference>
<accession>A0A3Q0JEE2</accession>
<reference evidence="3" key="1">
    <citation type="submission" date="2025-08" db="UniProtKB">
        <authorList>
            <consortium name="RefSeq"/>
        </authorList>
    </citation>
    <scope>IDENTIFICATION</scope>
</reference>
<organism evidence="2 3">
    <name type="scientific">Diaphorina citri</name>
    <name type="common">Asian citrus psyllid</name>
    <dbReference type="NCBI Taxonomy" id="121845"/>
    <lineage>
        <taxon>Eukaryota</taxon>
        <taxon>Metazoa</taxon>
        <taxon>Ecdysozoa</taxon>
        <taxon>Arthropoda</taxon>
        <taxon>Hexapoda</taxon>
        <taxon>Insecta</taxon>
        <taxon>Pterygota</taxon>
        <taxon>Neoptera</taxon>
        <taxon>Paraneoptera</taxon>
        <taxon>Hemiptera</taxon>
        <taxon>Sternorrhyncha</taxon>
        <taxon>Psylloidea</taxon>
        <taxon>Psyllidae</taxon>
        <taxon>Diaphorininae</taxon>
        <taxon>Diaphorina</taxon>
    </lineage>
</organism>
<keyword evidence="2" id="KW-1185">Reference proteome</keyword>
<evidence type="ECO:0000313" key="3">
    <source>
        <dbReference type="RefSeq" id="XP_026685060.1"/>
    </source>
</evidence>
<proteinExistence type="inferred from homology"/>
<dbReference type="GO" id="GO:0045259">
    <property type="term" value="C:proton-transporting ATP synthase complex"/>
    <property type="evidence" value="ECO:0007669"/>
    <property type="project" value="UniProtKB-KW"/>
</dbReference>
<dbReference type="AlphaFoldDB" id="A0A3Q0JEE2"/>
<protein>
    <recommendedName>
        <fullName evidence="1">ATP synthase subunit b</fullName>
    </recommendedName>
</protein>
<keyword evidence="1" id="KW-0406">Ion transport</keyword>
<keyword evidence="1" id="KW-0472">Membrane</keyword>
<dbReference type="PANTHER" id="PTHR12733:SF3">
    <property type="entry name" value="ATP SYNTHASE F(0) COMPLEX SUBUNIT B1, MITOCHONDRIAL"/>
    <property type="match status" value="1"/>
</dbReference>
<comment type="subcellular location">
    <subcellularLocation>
        <location evidence="1">Mitochondrion</location>
    </subcellularLocation>
    <subcellularLocation>
        <location evidence="1">Mitochondrion inner membrane</location>
    </subcellularLocation>
</comment>
<keyword evidence="1" id="KW-0138">CF(0)</keyword>
<dbReference type="Proteomes" id="UP000079169">
    <property type="component" value="Unplaced"/>
</dbReference>
<keyword evidence="1" id="KW-0496">Mitochondrion</keyword>
<sequence length="108" mass="12796">MLSRFVMQHALTKQSPMIVLARGAALLPTSDKHPERDLVNFPRPKRLIDPEPVRHTCIPERWFEFFYPRLGVTGMLFFFHNKYLPRRKKNAVVWTCSKKRGKLCRKES</sequence>
<dbReference type="KEGG" id="dci:113470655"/>
<comment type="subunit">
    <text evidence="1">F-type ATPases have 2 components, CF(1) - the catalytic core - and CF(0) - the membrane proton channel. CF(1) and CF(0) have multiple subunits.</text>
</comment>
<evidence type="ECO:0000313" key="2">
    <source>
        <dbReference type="Proteomes" id="UP000079169"/>
    </source>
</evidence>
<comment type="similarity">
    <text evidence="1">Belongs to the eukaryotic ATPase B chain family.</text>
</comment>
<comment type="function">
    <text evidence="1">Subunit b, of the mitochondrial membrane ATP synthase complex (F(1)F(0) ATP synthase or Complex V) that produces ATP from ADP in the presence of a proton gradient across the membrane which is generated by electron transport complexes of the respiratory chain. ATP synthase complex consist of a soluble F(1) head domain - the catalytic core - and a membrane F(1) domain - the membrane proton channel. These two domains are linked by a central stalk rotating inside the F(1) region and a stationary peripheral stalk. During catalysis, ATP synthesis in the catalytic domain of F(1) is coupled via a rotary mechanism of the central stalk subunits to proton translocation. In vivo, can only synthesize ATP although its ATP hydrolase activity can be activated artificially in vitro. Part of the complex F(0) domain. Part of the complex F(0) domain and the peripheric stalk, which acts as a stator to hold the catalytic alpha(3)beta(3) subcomplex and subunit a/ATP6 static relative to the rotary elements.</text>
</comment>
<dbReference type="PaxDb" id="121845-A0A3Q0JEE2"/>
<dbReference type="RefSeq" id="XP_026685060.1">
    <property type="nucleotide sequence ID" value="XM_026829259.1"/>
</dbReference>
<dbReference type="GO" id="GO:0005743">
    <property type="term" value="C:mitochondrial inner membrane"/>
    <property type="evidence" value="ECO:0007669"/>
    <property type="project" value="UniProtKB-SubCell"/>
</dbReference>
<dbReference type="InterPro" id="IPR013837">
    <property type="entry name" value="ATP_synth_F0_suB"/>
</dbReference>
<name>A0A3Q0JEE2_DIACI</name>